<name>A0A920BSJ5_9BACI</name>
<sequence length="245" mass="27940">MTTLLPPKGEFQTFADDAHYTEKVKEWGLSTTKEVKREFWYKTSEQECKVTIKGYEIYGNNEDYNTIVIEFEDGALSCIHPAYLKEMQSPSFTRSITADSEKPVAVSKKETKSPSSKKTIAANEKTPQKEKISTKKIDLPSEKVHFTAEVQQFSYSWNHFNEENDEVVILKNVCIEEEPVIEIGLAWCSHSKTLKKFELSPGDKLEFAGKIVKKKLSNGKDVEELYLVSEPVPYKINNPSKIVKS</sequence>
<proteinExistence type="predicted"/>
<organism evidence="2 3">
    <name type="scientific">Robertmurraya siralis</name>
    <dbReference type="NCBI Taxonomy" id="77777"/>
    <lineage>
        <taxon>Bacteria</taxon>
        <taxon>Bacillati</taxon>
        <taxon>Bacillota</taxon>
        <taxon>Bacilli</taxon>
        <taxon>Bacillales</taxon>
        <taxon>Bacillaceae</taxon>
        <taxon>Robertmurraya</taxon>
    </lineage>
</organism>
<feature type="region of interest" description="Disordered" evidence="1">
    <location>
        <begin position="103"/>
        <end position="133"/>
    </location>
</feature>
<keyword evidence="3" id="KW-1185">Reference proteome</keyword>
<reference evidence="2" key="1">
    <citation type="submission" date="2021-03" db="EMBL/GenBank/DDBJ databases">
        <title>Antimicrobial resistance genes in bacteria isolated from Japanese honey, and their potential for conferring macrolide and lincosamide resistance in the American foulbrood pathogen Paenibacillus larvae.</title>
        <authorList>
            <person name="Okamoto M."/>
            <person name="Kumagai M."/>
            <person name="Kanamori H."/>
            <person name="Takamatsu D."/>
        </authorList>
    </citation>
    <scope>NUCLEOTIDE SEQUENCE</scope>
    <source>
        <strain evidence="2">J27TS8</strain>
    </source>
</reference>
<dbReference type="Proteomes" id="UP000682111">
    <property type="component" value="Unassembled WGS sequence"/>
</dbReference>
<gene>
    <name evidence="2" type="ORF">J27TS8_11530</name>
</gene>
<dbReference type="RefSeq" id="WP_212933337.1">
    <property type="nucleotide sequence ID" value="NZ_BORC01000001.1"/>
</dbReference>
<accession>A0A920BSJ5</accession>
<dbReference type="AlphaFoldDB" id="A0A920BSJ5"/>
<feature type="compositionally biased region" description="Basic and acidic residues" evidence="1">
    <location>
        <begin position="103"/>
        <end position="112"/>
    </location>
</feature>
<protein>
    <submittedName>
        <fullName evidence="2">Uncharacterized protein</fullName>
    </submittedName>
</protein>
<dbReference type="EMBL" id="BORC01000001">
    <property type="protein sequence ID" value="GIN61160.1"/>
    <property type="molecule type" value="Genomic_DNA"/>
</dbReference>
<evidence type="ECO:0000313" key="2">
    <source>
        <dbReference type="EMBL" id="GIN61160.1"/>
    </source>
</evidence>
<evidence type="ECO:0000256" key="1">
    <source>
        <dbReference type="SAM" id="MobiDB-lite"/>
    </source>
</evidence>
<comment type="caution">
    <text evidence="2">The sequence shown here is derived from an EMBL/GenBank/DDBJ whole genome shotgun (WGS) entry which is preliminary data.</text>
</comment>
<evidence type="ECO:0000313" key="3">
    <source>
        <dbReference type="Proteomes" id="UP000682111"/>
    </source>
</evidence>